<keyword evidence="3" id="KW-1185">Reference proteome</keyword>
<evidence type="ECO:0000256" key="1">
    <source>
        <dbReference type="SAM" id="Coils"/>
    </source>
</evidence>
<evidence type="ECO:0000313" key="3">
    <source>
        <dbReference type="Proteomes" id="UP000237271"/>
    </source>
</evidence>
<gene>
    <name evidence="2" type="ORF">PHPALM_17083</name>
</gene>
<dbReference type="Proteomes" id="UP000237271">
    <property type="component" value="Unassembled WGS sequence"/>
</dbReference>
<proteinExistence type="predicted"/>
<keyword evidence="1" id="KW-0175">Coiled coil</keyword>
<feature type="coiled-coil region" evidence="1">
    <location>
        <begin position="87"/>
        <end position="132"/>
    </location>
</feature>
<dbReference type="EMBL" id="NCKW01009495">
    <property type="protein sequence ID" value="POM66977.1"/>
    <property type="molecule type" value="Genomic_DNA"/>
</dbReference>
<evidence type="ECO:0000313" key="2">
    <source>
        <dbReference type="EMBL" id="POM66977.1"/>
    </source>
</evidence>
<sequence length="349" mass="40035">MATDDLEFLNEVTAFLESETLIPGFTPRKSFEVDEVQPLLSDESVPSWVAISRVDADPLLKDAEAESYKSSSSEDGKSLIRKNKRVNDAVDVRRQKYRQKLKNERDELRQTANELSNQVRELIETKQGMKTTARTDLVLSKSFWRQVAIYQRKYRVRVEAEHERLLAIVNSQGVYIENMGNALRECPKEFNSLAVIAGNGDIGAIRMHDRIDDLKWLRLKSSVSALYTIYLQDVDDCYARVDQVFRDAEFATLPIGYRLEKTLSNGETVSIMKHVVSRRFIESDRVVIVWKMFSEGEGIFSGMDTDETGFSILRPQHDALEKMTLMMEDTTNEDAQKLAFELVKLLQND</sequence>
<dbReference type="OrthoDB" id="127684at2759"/>
<reference evidence="2 3" key="1">
    <citation type="journal article" date="2017" name="Genome Biol. Evol.">
        <title>Phytophthora megakarya and P. palmivora, closely related causal agents of cacao black pod rot, underwent increases in genome sizes and gene numbers by different mechanisms.</title>
        <authorList>
            <person name="Ali S.S."/>
            <person name="Shao J."/>
            <person name="Lary D.J."/>
            <person name="Kronmiller B."/>
            <person name="Shen D."/>
            <person name="Strem M.D."/>
            <person name="Amoako-Attah I."/>
            <person name="Akrofi A.Y."/>
            <person name="Begoude B.A."/>
            <person name="Ten Hoopen G.M."/>
            <person name="Coulibaly K."/>
            <person name="Kebe B.I."/>
            <person name="Melnick R.L."/>
            <person name="Guiltinan M.J."/>
            <person name="Tyler B.M."/>
            <person name="Meinhardt L.W."/>
            <person name="Bailey B.A."/>
        </authorList>
    </citation>
    <scope>NUCLEOTIDE SEQUENCE [LARGE SCALE GENOMIC DNA]</scope>
    <source>
        <strain evidence="3">sbr112.9</strain>
    </source>
</reference>
<accession>A0A2P4XN55</accession>
<comment type="caution">
    <text evidence="2">The sequence shown here is derived from an EMBL/GenBank/DDBJ whole genome shotgun (WGS) entry which is preliminary data.</text>
</comment>
<protein>
    <submittedName>
        <fullName evidence="2">Uncharacterized protein</fullName>
    </submittedName>
</protein>
<name>A0A2P4XN55_9STRA</name>
<organism evidence="2 3">
    <name type="scientific">Phytophthora palmivora</name>
    <dbReference type="NCBI Taxonomy" id="4796"/>
    <lineage>
        <taxon>Eukaryota</taxon>
        <taxon>Sar</taxon>
        <taxon>Stramenopiles</taxon>
        <taxon>Oomycota</taxon>
        <taxon>Peronosporomycetes</taxon>
        <taxon>Peronosporales</taxon>
        <taxon>Peronosporaceae</taxon>
        <taxon>Phytophthora</taxon>
    </lineage>
</organism>
<dbReference type="AlphaFoldDB" id="A0A2P4XN55"/>